<protein>
    <submittedName>
        <fullName evidence="2">Uncharacterized protein</fullName>
    </submittedName>
</protein>
<name>A0A0R2DFI3_9LACO</name>
<reference evidence="2 3" key="1">
    <citation type="journal article" date="2015" name="Genome Announc.">
        <title>Expanding the biotechnology potential of lactobacilli through comparative genomics of 213 strains and associated genera.</title>
        <authorList>
            <person name="Sun Z."/>
            <person name="Harris H.M."/>
            <person name="McCann A."/>
            <person name="Guo C."/>
            <person name="Argimon S."/>
            <person name="Zhang W."/>
            <person name="Yang X."/>
            <person name="Jeffery I.B."/>
            <person name="Cooney J.C."/>
            <person name="Kagawa T.F."/>
            <person name="Liu W."/>
            <person name="Song Y."/>
            <person name="Salvetti E."/>
            <person name="Wrobel A."/>
            <person name="Rasinkangas P."/>
            <person name="Parkhill J."/>
            <person name="Rea M.C."/>
            <person name="O'Sullivan O."/>
            <person name="Ritari J."/>
            <person name="Douillard F.P."/>
            <person name="Paul Ross R."/>
            <person name="Yang R."/>
            <person name="Briner A.E."/>
            <person name="Felis G.E."/>
            <person name="de Vos W.M."/>
            <person name="Barrangou R."/>
            <person name="Klaenhammer T.R."/>
            <person name="Caufield P.W."/>
            <person name="Cui Y."/>
            <person name="Zhang H."/>
            <person name="O'Toole P.W."/>
        </authorList>
    </citation>
    <scope>NUCLEOTIDE SEQUENCE [LARGE SCALE GENOMIC DNA]</scope>
    <source>
        <strain evidence="2 3">DSM 21775</strain>
    </source>
</reference>
<dbReference type="PATRIC" id="fig|1423803.3.peg.564"/>
<dbReference type="EMBL" id="AYZH01000015">
    <property type="protein sequence ID" value="KRN01739.1"/>
    <property type="molecule type" value="Genomic_DNA"/>
</dbReference>
<organism evidence="2 3">
    <name type="scientific">Levilactobacillus senmaizukei DSM 21775 = NBRC 103853</name>
    <dbReference type="NCBI Taxonomy" id="1423803"/>
    <lineage>
        <taxon>Bacteria</taxon>
        <taxon>Bacillati</taxon>
        <taxon>Bacillota</taxon>
        <taxon>Bacilli</taxon>
        <taxon>Lactobacillales</taxon>
        <taxon>Lactobacillaceae</taxon>
        <taxon>Levilactobacillus</taxon>
    </lineage>
</organism>
<proteinExistence type="predicted"/>
<dbReference type="InterPro" id="IPR015943">
    <property type="entry name" value="WD40/YVTN_repeat-like_dom_sf"/>
</dbReference>
<dbReference type="InterPro" id="IPR011047">
    <property type="entry name" value="Quinoprotein_ADH-like_sf"/>
</dbReference>
<keyword evidence="3" id="KW-1185">Reference proteome</keyword>
<accession>A0A0R2DFI3</accession>
<gene>
    <name evidence="2" type="ORF">FD13_GL000568</name>
</gene>
<feature type="compositionally biased region" description="Polar residues" evidence="1">
    <location>
        <begin position="24"/>
        <end position="40"/>
    </location>
</feature>
<dbReference type="Gene3D" id="2.130.10.10">
    <property type="entry name" value="YVTN repeat-like/Quinoprotein amine dehydrogenase"/>
    <property type="match status" value="1"/>
</dbReference>
<evidence type="ECO:0000313" key="2">
    <source>
        <dbReference type="EMBL" id="KRN01739.1"/>
    </source>
</evidence>
<dbReference type="Proteomes" id="UP000051589">
    <property type="component" value="Unassembled WGS sequence"/>
</dbReference>
<comment type="caution">
    <text evidence="2">The sequence shown here is derived from an EMBL/GenBank/DDBJ whole genome shotgun (WGS) entry which is preliminary data.</text>
</comment>
<sequence length="315" mass="34245">MIGGISMGIFSGWRKHRHEEKDQSTATTPLSTSRTSGGPQVQWTEEFEQSLYVVRTDQDGNAIVGGANGFAAKIDPAQNTLWSHRFLSAIRALAVDHQDNLLFGDISGDLSKLNRQLDTEWTNDLLNRYIVTMAADQLDNIIVGNVTGQSVQKVTKTGELDWTTSFDAPIDTLACDGKGNTYVGSNGVVTKLDADGQEQWQQAVTGKLQNIVVNDAIWVATSGVLFKFDFEGNQVWSTSVGGHNSLLAVGPSGDLYHVYQTNDRQTAYERLAATTGDLVWETTSDTSALPVSVSAGKQGVYVVFSNSTMQRVSEK</sequence>
<evidence type="ECO:0000313" key="3">
    <source>
        <dbReference type="Proteomes" id="UP000051589"/>
    </source>
</evidence>
<dbReference type="AlphaFoldDB" id="A0A0R2DFI3"/>
<dbReference type="STRING" id="1423803.FD13_GL000568"/>
<dbReference type="SUPFAM" id="SSF50998">
    <property type="entry name" value="Quinoprotein alcohol dehydrogenase-like"/>
    <property type="match status" value="1"/>
</dbReference>
<evidence type="ECO:0000256" key="1">
    <source>
        <dbReference type="SAM" id="MobiDB-lite"/>
    </source>
</evidence>
<feature type="region of interest" description="Disordered" evidence="1">
    <location>
        <begin position="15"/>
        <end position="40"/>
    </location>
</feature>